<dbReference type="EMBL" id="SDMP01000009">
    <property type="protein sequence ID" value="RYR39914.1"/>
    <property type="molecule type" value="Genomic_DNA"/>
</dbReference>
<comment type="caution">
    <text evidence="2">The sequence shown here is derived from an EMBL/GenBank/DDBJ whole genome shotgun (WGS) entry which is preliminary data.</text>
</comment>
<protein>
    <submittedName>
        <fullName evidence="2">Uncharacterized protein</fullName>
    </submittedName>
</protein>
<feature type="compositionally biased region" description="Acidic residues" evidence="1">
    <location>
        <begin position="31"/>
        <end position="41"/>
    </location>
</feature>
<proteinExistence type="predicted"/>
<evidence type="ECO:0000313" key="2">
    <source>
        <dbReference type="EMBL" id="RYR39914.1"/>
    </source>
</evidence>
<dbReference type="AlphaFoldDB" id="A0A445BML9"/>
<organism evidence="2 3">
    <name type="scientific">Arachis hypogaea</name>
    <name type="common">Peanut</name>
    <dbReference type="NCBI Taxonomy" id="3818"/>
    <lineage>
        <taxon>Eukaryota</taxon>
        <taxon>Viridiplantae</taxon>
        <taxon>Streptophyta</taxon>
        <taxon>Embryophyta</taxon>
        <taxon>Tracheophyta</taxon>
        <taxon>Spermatophyta</taxon>
        <taxon>Magnoliopsida</taxon>
        <taxon>eudicotyledons</taxon>
        <taxon>Gunneridae</taxon>
        <taxon>Pentapetalae</taxon>
        <taxon>rosids</taxon>
        <taxon>fabids</taxon>
        <taxon>Fabales</taxon>
        <taxon>Fabaceae</taxon>
        <taxon>Papilionoideae</taxon>
        <taxon>50 kb inversion clade</taxon>
        <taxon>dalbergioids sensu lato</taxon>
        <taxon>Dalbergieae</taxon>
        <taxon>Pterocarpus clade</taxon>
        <taxon>Arachis</taxon>
    </lineage>
</organism>
<evidence type="ECO:0000313" key="3">
    <source>
        <dbReference type="Proteomes" id="UP000289738"/>
    </source>
</evidence>
<name>A0A445BML9_ARAHY</name>
<reference evidence="2 3" key="1">
    <citation type="submission" date="2019-01" db="EMBL/GenBank/DDBJ databases">
        <title>Sequencing of cultivated peanut Arachis hypogaea provides insights into genome evolution and oil improvement.</title>
        <authorList>
            <person name="Chen X."/>
        </authorList>
    </citation>
    <scope>NUCLEOTIDE SEQUENCE [LARGE SCALE GENOMIC DNA]</scope>
    <source>
        <strain evidence="3">cv. Fuhuasheng</strain>
        <tissue evidence="2">Leaves</tissue>
    </source>
</reference>
<gene>
    <name evidence="2" type="ORF">Ahy_A09g045554</name>
</gene>
<keyword evidence="3" id="KW-1185">Reference proteome</keyword>
<dbReference type="Proteomes" id="UP000289738">
    <property type="component" value="Chromosome A09"/>
</dbReference>
<evidence type="ECO:0000256" key="1">
    <source>
        <dbReference type="SAM" id="MobiDB-lite"/>
    </source>
</evidence>
<accession>A0A445BML9</accession>
<feature type="region of interest" description="Disordered" evidence="1">
    <location>
        <begin position="1"/>
        <end position="46"/>
    </location>
</feature>
<sequence length="278" mass="32408">MVYYSQQKGTRRKRRRRKKKKRKKNVKDKEEKEEEEEEEEEDRKKEETITFARNHALLMRIVLQRIKDGSEILLMKDQQDTLLWFSDRERSTECTYFKLNGIFLFCSSFSMAAGLERLQDKCLVHISQENIVSIHGIVQITAWEIVRQEYIEDSGKQIQLQGPNEICQSLDDKLSRETIANFRKGTCSSSTDLYLHPGPEYLHNGQRYDDLTNYTPEFSEQLSPETFANFSKGTCSIPTDPNLHIGPESLHNGKRYGDLANYTPEFSLEQCSGKVKMT</sequence>
<feature type="compositionally biased region" description="Basic residues" evidence="1">
    <location>
        <begin position="9"/>
        <end position="26"/>
    </location>
</feature>